<dbReference type="Gene3D" id="3.30.420.10">
    <property type="entry name" value="Ribonuclease H-like superfamily/Ribonuclease H"/>
    <property type="match status" value="2"/>
</dbReference>
<feature type="region of interest" description="Disordered" evidence="9">
    <location>
        <begin position="96"/>
        <end position="126"/>
    </location>
</feature>
<dbReference type="CDD" id="cd01647">
    <property type="entry name" value="RT_LTR"/>
    <property type="match status" value="1"/>
</dbReference>
<evidence type="ECO:0000256" key="7">
    <source>
        <dbReference type="ARBA" id="ARBA00022918"/>
    </source>
</evidence>
<dbReference type="InterPro" id="IPR012337">
    <property type="entry name" value="RNaseH-like_sf"/>
</dbReference>
<feature type="region of interest" description="Disordered" evidence="9">
    <location>
        <begin position="1823"/>
        <end position="1858"/>
    </location>
</feature>
<dbReference type="GO" id="GO:0003676">
    <property type="term" value="F:nucleic acid binding"/>
    <property type="evidence" value="ECO:0007669"/>
    <property type="project" value="InterPro"/>
</dbReference>
<feature type="domain" description="Integrase zinc-binding" evidence="14">
    <location>
        <begin position="1710"/>
        <end position="1769"/>
    </location>
</feature>
<dbReference type="Gene3D" id="1.10.340.70">
    <property type="match status" value="1"/>
</dbReference>
<dbReference type="InterPro" id="IPR021109">
    <property type="entry name" value="Peptidase_aspartic_dom_sf"/>
</dbReference>
<dbReference type="SUPFAM" id="SSF56672">
    <property type="entry name" value="DNA/RNA polymerases"/>
    <property type="match status" value="1"/>
</dbReference>
<keyword evidence="6" id="KW-0378">Hydrolase</keyword>
<keyword evidence="8" id="KW-0233">DNA recombination</keyword>
<feature type="domain" description="RNase H type-1" evidence="11">
    <location>
        <begin position="1494"/>
        <end position="1599"/>
    </location>
</feature>
<dbReference type="Gene3D" id="3.10.10.10">
    <property type="entry name" value="HIV Type 1 Reverse Transcriptase, subunit A, domain 1"/>
    <property type="match status" value="1"/>
</dbReference>
<feature type="domain" description="Reverse transcriptase RNase H-like" evidence="12">
    <location>
        <begin position="1387"/>
        <end position="1440"/>
    </location>
</feature>
<dbReference type="InterPro" id="IPR036397">
    <property type="entry name" value="RNaseH_sf"/>
</dbReference>
<keyword evidence="5" id="KW-0255">Endonuclease</keyword>
<dbReference type="GO" id="GO:0006310">
    <property type="term" value="P:DNA recombination"/>
    <property type="evidence" value="ECO:0007669"/>
    <property type="project" value="UniProtKB-KW"/>
</dbReference>
<feature type="domain" description="Reverse transcriptase" evidence="10">
    <location>
        <begin position="1108"/>
        <end position="1240"/>
    </location>
</feature>
<dbReference type="InterPro" id="IPR043128">
    <property type="entry name" value="Rev_trsase/Diguanyl_cyclase"/>
</dbReference>
<dbReference type="Pfam" id="PF17919">
    <property type="entry name" value="RT_RNaseH_2"/>
    <property type="match status" value="1"/>
</dbReference>
<evidence type="ECO:0000259" key="13">
    <source>
        <dbReference type="Pfam" id="PF17919"/>
    </source>
</evidence>
<reference evidence="15" key="1">
    <citation type="submission" date="2018-02" db="EMBL/GenBank/DDBJ databases">
        <authorList>
            <person name="Cohen D.B."/>
            <person name="Kent A.D."/>
        </authorList>
    </citation>
    <scope>NUCLEOTIDE SEQUENCE</scope>
</reference>
<evidence type="ECO:0000256" key="1">
    <source>
        <dbReference type="ARBA" id="ARBA00012493"/>
    </source>
</evidence>
<name>A0A2N9FX63_FAGSY</name>
<dbReference type="InterPro" id="IPR002156">
    <property type="entry name" value="RNaseH_domain"/>
</dbReference>
<evidence type="ECO:0000256" key="6">
    <source>
        <dbReference type="ARBA" id="ARBA00022801"/>
    </source>
</evidence>
<evidence type="ECO:0000313" key="15">
    <source>
        <dbReference type="EMBL" id="SPC91882.1"/>
    </source>
</evidence>
<dbReference type="Gene3D" id="2.40.70.10">
    <property type="entry name" value="Acid Proteases"/>
    <property type="match status" value="1"/>
</dbReference>
<evidence type="ECO:0000256" key="3">
    <source>
        <dbReference type="ARBA" id="ARBA00022695"/>
    </source>
</evidence>
<feature type="region of interest" description="Disordered" evidence="9">
    <location>
        <begin position="1070"/>
        <end position="1089"/>
    </location>
</feature>
<keyword evidence="4" id="KW-0540">Nuclease</keyword>
<keyword evidence="2" id="KW-0808">Transferase</keyword>
<gene>
    <name evidence="15" type="ORF">FSB_LOCUS19764</name>
</gene>
<proteinExistence type="predicted"/>
<evidence type="ECO:0000259" key="14">
    <source>
        <dbReference type="Pfam" id="PF17921"/>
    </source>
</evidence>
<evidence type="ECO:0000256" key="4">
    <source>
        <dbReference type="ARBA" id="ARBA00022722"/>
    </source>
</evidence>
<feature type="domain" description="Reverse transcriptase/retrotransposon-derived protein RNase H-like" evidence="13">
    <location>
        <begin position="1328"/>
        <end position="1382"/>
    </location>
</feature>
<dbReference type="SUPFAM" id="SSF53098">
    <property type="entry name" value="Ribonuclease H-like"/>
    <property type="match status" value="2"/>
</dbReference>
<dbReference type="CDD" id="cd09279">
    <property type="entry name" value="RNase_HI_like"/>
    <property type="match status" value="1"/>
</dbReference>
<feature type="compositionally biased region" description="Basic and acidic residues" evidence="9">
    <location>
        <begin position="1849"/>
        <end position="1858"/>
    </location>
</feature>
<dbReference type="GO" id="GO:0003964">
    <property type="term" value="F:RNA-directed DNA polymerase activity"/>
    <property type="evidence" value="ECO:0007669"/>
    <property type="project" value="UniProtKB-KW"/>
</dbReference>
<evidence type="ECO:0000259" key="11">
    <source>
        <dbReference type="Pfam" id="PF13456"/>
    </source>
</evidence>
<sequence>MGKPIHSSMHIAFMHTMHTHTYLAMVIFAFTIKWRRKASKLRGLEARVAALETKFNFLLQFIRRWTEREEEKKKATISKRQKEIYPALSLSKAAQTLPTPRRPAFHIPRPSRTEPRQVPATANPSPTTICLADQEEDDYARQPEDAYRATAQRLQQRPDLIEGVINTIGAEKDEEVDITSTRIPWEPLFHELKKRGLLPAPRAPKESTEAGTCQYHPGARDHNLQGCEEFKKEVAGLITKGLIRRRGEQPERDCMTIDQLRLSPYEKTNFQARMERIEEDFEKFCERERKKSWGNSHQPHHLEMSGPDPVVIRYVTKEKVVLQTASVSAVQSSEKVPSVVIQVPQPFPYQDSKKIPWNYGMKVISTRESQPKTKEEVVGNLTSGLGGITRSGRCYTPEELEKRRKEAGKAVEDPTKTKAAEEEAADFLRIIKSSEYSIVKQLSKMPSHISVLSLLLASESHRKALLKVLNEAYVPEDITGPSFENMVTSILVTNQLTFSDDELPPEGRGHTKALYISVKTNDRVVSRVLIDNGSALNVCPLSTLEKLDIDPTRVRVNSMVVRAFDGTRREVLGEIDLPVEIGPQVYDINFQVLRIDSPYNLLLGRPWLHTAGAVPSSLHQKMKLIIGNQLVTILAEEPISIYNDGEIPYIDGCAPEEASFHSFEFVTVIHRVAAVEPRLSKAGIMVAKEFVKAGFQPGQEGIVRWPMKPGGKELQRSSKERNGLKRRIAIPHIRTTFPASAMFQVDEGDVDELALLFTEDLNVNAITTEGDSAAFPVHADQHEEIDLEDFLDEENLKGYRIDEETLDEDTWEDDDLPDLLPHLMVPRGLDTLEFEIFCEHGDPESHLRKYREKMALHTNNEFLMISTFHESLPEHHQANLITTTVAEEEDAGPMVEGLSIHTIAPRRRIPPPHHRPATANREKKSRRGLAYHCYSVSQVAMSKRITRKTSNDPHVSKIDNKTDCSLDNIDNSDEEIELPSDILEALERQDEGSKPNIEELEIVNLANEGEEPREVKIGTRCAAEQKEALIALLREFHEIFAWSYQDMPGLDTDIVVHKIPLKPECKPVKASTATDEARSHFEDQGRGGKAIEGRFPKHSNLFGLGSQYSPGAEEGRKTTNVVFSFMDGFSGYNQIKMAEEDKSKTAFVTHWGTFVYDVMPFGLKNAGATYQRAMVTLFHDMIHHEIEVYVDDMIAKSRTAQDHLTDLRKLFQRLKKYQLRLNPNKCAFGVTSGKLLGFIVSGRGIEIDPAKRLCLRKDGIKWMKTEIDKIKEYLQILQENGQRKRSKKLRRSFLGRIIKNYIARFIAQLTATCEPLFKLLRKDVKIKWTEDCQKAFDKIKEYLLNPPILVPPTPGRPLILYLTVQEASMGCMLGQQDETGKKKSRQSTILARTWASKKLRQYMLYYTTWLVSRMDPIKYIFEKPALTGKIARWQVLLSEFDILFVARKAIKGQAIADYLADYPSEQLELMDSEFPDEDVMTVEEDNQGRWKLYFDGAANAVGSGIGAVLVSPKGQQTPIAVKLGFDCTNNMTEYEACIVGLQAALEFGAYELEVFGDSLLIVSQTNGEWQASGSQAHPVSTIHQPANPKVQVCHLHIHPKSSQSLCLMRFATLASLIKLVEGDDVRPLRIETRDIPAYCVCIEECMNVEAEIDDKPWYYDIKRFIQDREYPSRATENEKKKYIRRMAFQFFLSGEILYKRTHDATLLRCVDAEEANRLIQEMHAGLMGAHANGPFLARKIMRAGYYWLTMERDCIRHVQTCHKCQMYQNSKNAPPQYLHTMASPWPFSAWGMDVIRRGHPVCEEQHHLPLRNARNAHHRQCFQPKQPHDGSAMPAVQDPAPQLCSIPSEDERSRREAANKNVKKILSKMTETYKDWHEDWHEHLPYALCAYRTSVRTSVGATPYSLVYGMEAVLPVEVEIPSLRILSQTQLEEAEWAQARYEQLNFIDEKRLAALCHGQLYQRRIERAYNKKARPRTFQPGDLVLKKRNMALSDPRGKFAPSYEGPYVVKKAFSGGAIILADMDGEEFRSPINSDSVIKYHV</sequence>
<evidence type="ECO:0000256" key="9">
    <source>
        <dbReference type="SAM" id="MobiDB-lite"/>
    </source>
</evidence>
<dbReference type="Pfam" id="PF00078">
    <property type="entry name" value="RVT_1"/>
    <property type="match status" value="1"/>
</dbReference>
<dbReference type="SUPFAM" id="SSF50630">
    <property type="entry name" value="Acid proteases"/>
    <property type="match status" value="1"/>
</dbReference>
<dbReference type="Pfam" id="PF13456">
    <property type="entry name" value="RVT_3"/>
    <property type="match status" value="1"/>
</dbReference>
<dbReference type="Gene3D" id="3.30.70.270">
    <property type="match status" value="2"/>
</dbReference>
<dbReference type="EMBL" id="OIVN01001261">
    <property type="protein sequence ID" value="SPC91882.1"/>
    <property type="molecule type" value="Genomic_DNA"/>
</dbReference>
<evidence type="ECO:0000256" key="5">
    <source>
        <dbReference type="ARBA" id="ARBA00022759"/>
    </source>
</evidence>
<evidence type="ECO:0000259" key="12">
    <source>
        <dbReference type="Pfam" id="PF17917"/>
    </source>
</evidence>
<dbReference type="EC" id="2.7.7.49" evidence="1"/>
<dbReference type="PANTHER" id="PTHR48475">
    <property type="entry name" value="RIBONUCLEASE H"/>
    <property type="match status" value="1"/>
</dbReference>
<protein>
    <recommendedName>
        <fullName evidence="1">RNA-directed DNA polymerase</fullName>
        <ecNumber evidence="1">2.7.7.49</ecNumber>
    </recommendedName>
</protein>
<evidence type="ECO:0000256" key="2">
    <source>
        <dbReference type="ARBA" id="ARBA00022679"/>
    </source>
</evidence>
<dbReference type="InterPro" id="IPR041588">
    <property type="entry name" value="Integrase_H2C2"/>
</dbReference>
<evidence type="ECO:0000256" key="8">
    <source>
        <dbReference type="ARBA" id="ARBA00023172"/>
    </source>
</evidence>
<keyword evidence="3" id="KW-0548">Nucleotidyltransferase</keyword>
<dbReference type="Pfam" id="PF17917">
    <property type="entry name" value="RT_RNaseH"/>
    <property type="match status" value="1"/>
</dbReference>
<dbReference type="InterPro" id="IPR043502">
    <property type="entry name" value="DNA/RNA_pol_sf"/>
</dbReference>
<dbReference type="InterPro" id="IPR041577">
    <property type="entry name" value="RT_RNaseH_2"/>
</dbReference>
<accession>A0A2N9FX63</accession>
<dbReference type="PANTHER" id="PTHR48475:SF1">
    <property type="entry name" value="RNASE H TYPE-1 DOMAIN-CONTAINING PROTEIN"/>
    <property type="match status" value="1"/>
</dbReference>
<dbReference type="GO" id="GO:0004523">
    <property type="term" value="F:RNA-DNA hybrid ribonuclease activity"/>
    <property type="evidence" value="ECO:0007669"/>
    <property type="project" value="InterPro"/>
</dbReference>
<dbReference type="InterPro" id="IPR041373">
    <property type="entry name" value="RT_RNaseH"/>
</dbReference>
<dbReference type="InterPro" id="IPR000477">
    <property type="entry name" value="RT_dom"/>
</dbReference>
<organism evidence="15">
    <name type="scientific">Fagus sylvatica</name>
    <name type="common">Beechnut</name>
    <dbReference type="NCBI Taxonomy" id="28930"/>
    <lineage>
        <taxon>Eukaryota</taxon>
        <taxon>Viridiplantae</taxon>
        <taxon>Streptophyta</taxon>
        <taxon>Embryophyta</taxon>
        <taxon>Tracheophyta</taxon>
        <taxon>Spermatophyta</taxon>
        <taxon>Magnoliopsida</taxon>
        <taxon>eudicotyledons</taxon>
        <taxon>Gunneridae</taxon>
        <taxon>Pentapetalae</taxon>
        <taxon>rosids</taxon>
        <taxon>fabids</taxon>
        <taxon>Fagales</taxon>
        <taxon>Fagaceae</taxon>
        <taxon>Fagus</taxon>
    </lineage>
</organism>
<dbReference type="Pfam" id="PF17921">
    <property type="entry name" value="Integrase_H2C2"/>
    <property type="match status" value="1"/>
</dbReference>
<keyword evidence="7" id="KW-0695">RNA-directed DNA polymerase</keyword>
<dbReference type="CDD" id="cd00303">
    <property type="entry name" value="retropepsin_like"/>
    <property type="match status" value="1"/>
</dbReference>
<feature type="compositionally biased region" description="Basic and acidic residues" evidence="9">
    <location>
        <begin position="1075"/>
        <end position="1089"/>
    </location>
</feature>
<evidence type="ECO:0000259" key="10">
    <source>
        <dbReference type="Pfam" id="PF00078"/>
    </source>
</evidence>